<evidence type="ECO:0000256" key="2">
    <source>
        <dbReference type="ARBA" id="ARBA00022801"/>
    </source>
</evidence>
<evidence type="ECO:0000259" key="4">
    <source>
        <dbReference type="PROSITE" id="PS51194"/>
    </source>
</evidence>
<dbReference type="InterPro" id="IPR001650">
    <property type="entry name" value="Helicase_C-like"/>
</dbReference>
<comment type="caution">
    <text evidence="5">The sequence shown here is derived from an EMBL/GenBank/DDBJ whole genome shotgun (WGS) entry which is preliminary data.</text>
</comment>
<dbReference type="Gene3D" id="3.40.50.10810">
    <property type="entry name" value="Tandem AAA-ATPase domain"/>
    <property type="match status" value="1"/>
</dbReference>
<reference evidence="5" key="2">
    <citation type="submission" date="2023-06" db="EMBL/GenBank/DDBJ databases">
        <authorList>
            <consortium name="Lawrence Berkeley National Laboratory"/>
            <person name="Haridas S."/>
            <person name="Hensen N."/>
            <person name="Bonometti L."/>
            <person name="Westerberg I."/>
            <person name="Brannstrom I.O."/>
            <person name="Guillou S."/>
            <person name="Cros-Aarteil S."/>
            <person name="Calhoun S."/>
            <person name="Kuo A."/>
            <person name="Mondo S."/>
            <person name="Pangilinan J."/>
            <person name="Riley R."/>
            <person name="Labutti K."/>
            <person name="Andreopoulos B."/>
            <person name="Lipzen A."/>
            <person name="Chen C."/>
            <person name="Yanf M."/>
            <person name="Daum C."/>
            <person name="Ng V."/>
            <person name="Clum A."/>
            <person name="Steindorff A."/>
            <person name="Ohm R."/>
            <person name="Martin F."/>
            <person name="Silar P."/>
            <person name="Natvig D."/>
            <person name="Lalanne C."/>
            <person name="Gautier V."/>
            <person name="Ament-Velasquez S.L."/>
            <person name="Kruys A."/>
            <person name="Hutchinson M.I."/>
            <person name="Powell A.J."/>
            <person name="Barry K."/>
            <person name="Miller A.N."/>
            <person name="Grigoriev I.V."/>
            <person name="Debuchy R."/>
            <person name="Gladieux P."/>
            <person name="Thoren M.H."/>
            <person name="Johannesson H."/>
        </authorList>
    </citation>
    <scope>NUCLEOTIDE SEQUENCE</scope>
    <source>
        <strain evidence="5">CBS 314.62</strain>
    </source>
</reference>
<dbReference type="InterPro" id="IPR038718">
    <property type="entry name" value="SNF2-like_sf"/>
</dbReference>
<evidence type="ECO:0000313" key="6">
    <source>
        <dbReference type="Proteomes" id="UP001270362"/>
    </source>
</evidence>
<dbReference type="InterPro" id="IPR027417">
    <property type="entry name" value="P-loop_NTPase"/>
</dbReference>
<sequence>MHTRRSVGTFQEVQGLLIISGGSKRKKPIINLSVNILGPKTLFEDVGLAVDDISRYLQHPIFLEHGMAYMNPHYFYLENEERDLRHFVGPSSADSQQKALSKQMEMLLNSFENVDRSRGTTYTEKSTIRDMIQPSLVQTELKRLLDSVGFILNREEATSCSDLQRVLLTMIDPRKPTAACLGGILADVMSLGKTMTMLGAIMCSKVASGRPAAIATRGGSVASIQSTQPTRVVLPSRRRLATFMAIPAQPRFKDLAKNDITLTTYHTLAADWKGKKVMYNSHWFRVATTLFKAARSLKAETRWCLTGTPIQNSLEDLRSLLVFLRLEPLRTPKAFKTHIIGPLQSDAETQEQIQNLQMLLRVTCLRRTENQLNLPPAIFEEVPITLTKNESALYQRVLSDCSVEFDRIISTKTNMTKHSVLFTAIMKLRRLCNHGTIIQPDPQTSSYGLDEACDFCVPRDEDDTNIVIEGIDECRLCDRPLQVAGSQAGLSVSPSHLPSPSAFSSYAASATDISAPRSPVETSSVCSSKLEAVTNKLLKSCRETDSKSIVFTSWRTTLDILAKMLTSSGITPLQIDGRVPFAKRTPILSEFSNNPAARVLLMSIDTGATTLTNANLIHIVEPQWNPAMEEQAIARALWMGQTRTVTVFKYITEGTVEKNIAKLQKSKSRLAKFSLNGKDDGDGNGNLDDLKFILGPDA</sequence>
<evidence type="ECO:0000313" key="5">
    <source>
        <dbReference type="EMBL" id="KAK3687177.1"/>
    </source>
</evidence>
<dbReference type="InterPro" id="IPR050628">
    <property type="entry name" value="SNF2_RAD54_helicase_TF"/>
</dbReference>
<dbReference type="GO" id="GO:0005524">
    <property type="term" value="F:ATP binding"/>
    <property type="evidence" value="ECO:0007669"/>
    <property type="project" value="UniProtKB-KW"/>
</dbReference>
<dbReference type="PANTHER" id="PTHR45626">
    <property type="entry name" value="TRANSCRIPTION TERMINATION FACTOR 2-RELATED"/>
    <property type="match status" value="1"/>
</dbReference>
<reference evidence="5" key="1">
    <citation type="journal article" date="2023" name="Mol. Phylogenet. Evol.">
        <title>Genome-scale phylogeny and comparative genomics of the fungal order Sordariales.</title>
        <authorList>
            <person name="Hensen N."/>
            <person name="Bonometti L."/>
            <person name="Westerberg I."/>
            <person name="Brannstrom I.O."/>
            <person name="Guillou S."/>
            <person name="Cros-Aarteil S."/>
            <person name="Calhoun S."/>
            <person name="Haridas S."/>
            <person name="Kuo A."/>
            <person name="Mondo S."/>
            <person name="Pangilinan J."/>
            <person name="Riley R."/>
            <person name="LaButti K."/>
            <person name="Andreopoulos B."/>
            <person name="Lipzen A."/>
            <person name="Chen C."/>
            <person name="Yan M."/>
            <person name="Daum C."/>
            <person name="Ng V."/>
            <person name="Clum A."/>
            <person name="Steindorff A."/>
            <person name="Ohm R.A."/>
            <person name="Martin F."/>
            <person name="Silar P."/>
            <person name="Natvig D.O."/>
            <person name="Lalanne C."/>
            <person name="Gautier V."/>
            <person name="Ament-Velasquez S.L."/>
            <person name="Kruys A."/>
            <person name="Hutchinson M.I."/>
            <person name="Powell A.J."/>
            <person name="Barry K."/>
            <person name="Miller A.N."/>
            <person name="Grigoriev I.V."/>
            <person name="Debuchy R."/>
            <person name="Gladieux P."/>
            <person name="Hiltunen Thoren M."/>
            <person name="Johannesson H."/>
        </authorList>
    </citation>
    <scope>NUCLEOTIDE SEQUENCE</scope>
    <source>
        <strain evidence="5">CBS 314.62</strain>
    </source>
</reference>
<dbReference type="Pfam" id="PF00271">
    <property type="entry name" value="Helicase_C"/>
    <property type="match status" value="1"/>
</dbReference>
<dbReference type="GO" id="GO:0005634">
    <property type="term" value="C:nucleus"/>
    <property type="evidence" value="ECO:0007669"/>
    <property type="project" value="TreeGrafter"/>
</dbReference>
<dbReference type="SUPFAM" id="SSF52540">
    <property type="entry name" value="P-loop containing nucleoside triphosphate hydrolases"/>
    <property type="match status" value="2"/>
</dbReference>
<proteinExistence type="predicted"/>
<dbReference type="GO" id="GO:0006281">
    <property type="term" value="P:DNA repair"/>
    <property type="evidence" value="ECO:0007669"/>
    <property type="project" value="TreeGrafter"/>
</dbReference>
<dbReference type="Gene3D" id="3.40.50.300">
    <property type="entry name" value="P-loop containing nucleotide triphosphate hydrolases"/>
    <property type="match status" value="1"/>
</dbReference>
<keyword evidence="2 5" id="KW-0378">Hydrolase</keyword>
<dbReference type="PROSITE" id="PS51194">
    <property type="entry name" value="HELICASE_CTER"/>
    <property type="match status" value="1"/>
</dbReference>
<dbReference type="AlphaFoldDB" id="A0AAE0X6Z3"/>
<keyword evidence="6" id="KW-1185">Reference proteome</keyword>
<protein>
    <submittedName>
        <fullName evidence="5">P-loop containing nucleoside triphosphate hydrolase protein</fullName>
    </submittedName>
</protein>
<dbReference type="PANTHER" id="PTHR45626:SF22">
    <property type="entry name" value="DNA REPAIR PROTEIN RAD5"/>
    <property type="match status" value="1"/>
</dbReference>
<dbReference type="InterPro" id="IPR000330">
    <property type="entry name" value="SNF2_N"/>
</dbReference>
<gene>
    <name evidence="5" type="ORF">B0T22DRAFT_527149</name>
</gene>
<dbReference type="GO" id="GO:0008094">
    <property type="term" value="F:ATP-dependent activity, acting on DNA"/>
    <property type="evidence" value="ECO:0007669"/>
    <property type="project" value="TreeGrafter"/>
</dbReference>
<name>A0AAE0X6Z3_9PEZI</name>
<dbReference type="InterPro" id="IPR049730">
    <property type="entry name" value="SNF2/RAD54-like_C"/>
</dbReference>
<dbReference type="Proteomes" id="UP001270362">
    <property type="component" value="Unassembled WGS sequence"/>
</dbReference>
<feature type="domain" description="Helicase C-terminal" evidence="4">
    <location>
        <begin position="533"/>
        <end position="681"/>
    </location>
</feature>
<dbReference type="GO" id="GO:0016787">
    <property type="term" value="F:hydrolase activity"/>
    <property type="evidence" value="ECO:0007669"/>
    <property type="project" value="UniProtKB-KW"/>
</dbReference>
<evidence type="ECO:0000256" key="1">
    <source>
        <dbReference type="ARBA" id="ARBA00022741"/>
    </source>
</evidence>
<keyword evidence="1" id="KW-0547">Nucleotide-binding</keyword>
<dbReference type="Pfam" id="PF00176">
    <property type="entry name" value="SNF2-rel_dom"/>
    <property type="match status" value="1"/>
</dbReference>
<evidence type="ECO:0000256" key="3">
    <source>
        <dbReference type="ARBA" id="ARBA00022840"/>
    </source>
</evidence>
<organism evidence="5 6">
    <name type="scientific">Podospora appendiculata</name>
    <dbReference type="NCBI Taxonomy" id="314037"/>
    <lineage>
        <taxon>Eukaryota</taxon>
        <taxon>Fungi</taxon>
        <taxon>Dikarya</taxon>
        <taxon>Ascomycota</taxon>
        <taxon>Pezizomycotina</taxon>
        <taxon>Sordariomycetes</taxon>
        <taxon>Sordariomycetidae</taxon>
        <taxon>Sordariales</taxon>
        <taxon>Podosporaceae</taxon>
        <taxon>Podospora</taxon>
    </lineage>
</organism>
<dbReference type="SMART" id="SM00490">
    <property type="entry name" value="HELICc"/>
    <property type="match status" value="1"/>
</dbReference>
<dbReference type="EMBL" id="JAULSO010000002">
    <property type="protein sequence ID" value="KAK3687177.1"/>
    <property type="molecule type" value="Genomic_DNA"/>
</dbReference>
<dbReference type="CDD" id="cd18793">
    <property type="entry name" value="SF2_C_SNF"/>
    <property type="match status" value="1"/>
</dbReference>
<accession>A0AAE0X6Z3</accession>
<keyword evidence="3" id="KW-0067">ATP-binding</keyword>